<dbReference type="Proteomes" id="UP001146793">
    <property type="component" value="Unassembled WGS sequence"/>
</dbReference>
<evidence type="ECO:0000313" key="2">
    <source>
        <dbReference type="Proteomes" id="UP001146793"/>
    </source>
</evidence>
<comment type="caution">
    <text evidence="1">The sequence shown here is derived from an EMBL/GenBank/DDBJ whole genome shotgun (WGS) entry which is preliminary data.</text>
</comment>
<name>A0AAV7Y5X5_9EUKA</name>
<dbReference type="AlphaFoldDB" id="A0AAV7Y5X5"/>
<proteinExistence type="predicted"/>
<reference evidence="1" key="1">
    <citation type="submission" date="2022-08" db="EMBL/GenBank/DDBJ databases">
        <title>Novel sulphate-reducing endosymbionts in the free-living metamonad Anaeramoeba.</title>
        <authorList>
            <person name="Jerlstrom-Hultqvist J."/>
            <person name="Cepicka I."/>
            <person name="Gallot-Lavallee L."/>
            <person name="Salas-Leiva D."/>
            <person name="Curtis B.A."/>
            <person name="Zahonova K."/>
            <person name="Pipaliya S."/>
            <person name="Dacks J."/>
            <person name="Roger A.J."/>
        </authorList>
    </citation>
    <scope>NUCLEOTIDE SEQUENCE</scope>
    <source>
        <strain evidence="1">Busselton2</strain>
    </source>
</reference>
<accession>A0AAV7Y5X5</accession>
<gene>
    <name evidence="1" type="ORF">M0812_29652</name>
</gene>
<organism evidence="1 2">
    <name type="scientific">Anaeramoeba flamelloides</name>
    <dbReference type="NCBI Taxonomy" id="1746091"/>
    <lineage>
        <taxon>Eukaryota</taxon>
        <taxon>Metamonada</taxon>
        <taxon>Anaeramoebidae</taxon>
        <taxon>Anaeramoeba</taxon>
    </lineage>
</organism>
<evidence type="ECO:0000313" key="1">
    <source>
        <dbReference type="EMBL" id="KAJ3424020.1"/>
    </source>
</evidence>
<dbReference type="EMBL" id="JANTQA010000075">
    <property type="protein sequence ID" value="KAJ3424020.1"/>
    <property type="molecule type" value="Genomic_DNA"/>
</dbReference>
<protein>
    <submittedName>
        <fullName evidence="1">Uncharacterized protein</fullName>
    </submittedName>
</protein>
<sequence>MKKQFKAFPKTVNPIYIDKKNWECKKTKQIKKKISMSGNHNEVCIWHGQPNTKQIIRKKSLESGKVSLLPRSEELESPHSNYLIDSKQVHWLLEHIHCDCGKKKKLIDLKTIFGSFREILCCKECPLNNWEDSVINFEFSQQIGNETSEKILRKDKLAKGKLFLPYWLGTFMRIIGNILKC</sequence>